<evidence type="ECO:0000256" key="8">
    <source>
        <dbReference type="SAM" id="Phobius"/>
    </source>
</evidence>
<keyword evidence="4" id="KW-1003">Cell membrane</keyword>
<dbReference type="InterPro" id="IPR002549">
    <property type="entry name" value="AI-2E-like"/>
</dbReference>
<keyword evidence="7 8" id="KW-0472">Membrane</keyword>
<accession>A0A0D8HLE7</accession>
<keyword evidence="3" id="KW-0813">Transport</keyword>
<evidence type="ECO:0000256" key="7">
    <source>
        <dbReference type="ARBA" id="ARBA00023136"/>
    </source>
</evidence>
<feature type="transmembrane region" description="Helical" evidence="8">
    <location>
        <begin position="236"/>
        <end position="258"/>
    </location>
</feature>
<dbReference type="PANTHER" id="PTHR21716:SF53">
    <property type="entry name" value="PERMEASE PERM-RELATED"/>
    <property type="match status" value="1"/>
</dbReference>
<keyword evidence="5 8" id="KW-0812">Transmembrane</keyword>
<feature type="transmembrane region" description="Helical" evidence="8">
    <location>
        <begin position="307"/>
        <end position="334"/>
    </location>
</feature>
<feature type="transmembrane region" description="Helical" evidence="8">
    <location>
        <begin position="12"/>
        <end position="34"/>
    </location>
</feature>
<comment type="subcellular location">
    <subcellularLocation>
        <location evidence="1">Cell membrane</location>
        <topology evidence="1">Multi-pass membrane protein</topology>
    </subcellularLocation>
</comment>
<evidence type="ECO:0000256" key="2">
    <source>
        <dbReference type="ARBA" id="ARBA00009773"/>
    </source>
</evidence>
<evidence type="ECO:0000313" key="10">
    <source>
        <dbReference type="Proteomes" id="UP000032360"/>
    </source>
</evidence>
<evidence type="ECO:0000256" key="6">
    <source>
        <dbReference type="ARBA" id="ARBA00022989"/>
    </source>
</evidence>
<protein>
    <submittedName>
        <fullName evidence="9">Pheromone autoinducer 2 transporter</fullName>
    </submittedName>
</protein>
<evidence type="ECO:0000256" key="3">
    <source>
        <dbReference type="ARBA" id="ARBA00022448"/>
    </source>
</evidence>
<dbReference type="STRING" id="1280514.AXFE_02300"/>
<proteinExistence type="inferred from homology"/>
<dbReference type="Pfam" id="PF01594">
    <property type="entry name" value="AI-2E_transport"/>
    <property type="match status" value="1"/>
</dbReference>
<feature type="transmembrane region" description="Helical" evidence="8">
    <location>
        <begin position="163"/>
        <end position="185"/>
    </location>
</feature>
<keyword evidence="6 8" id="KW-1133">Transmembrane helix</keyword>
<reference evidence="9 10" key="1">
    <citation type="submission" date="2015-01" db="EMBL/GenBank/DDBJ databases">
        <title>Draft genome of the acidophilic iron oxidizer Acidithrix ferrooxidans strain Py-F3.</title>
        <authorList>
            <person name="Poehlein A."/>
            <person name="Eisen S."/>
            <person name="Schloemann M."/>
            <person name="Johnson B.D."/>
            <person name="Daniel R."/>
            <person name="Muehling M."/>
        </authorList>
    </citation>
    <scope>NUCLEOTIDE SEQUENCE [LARGE SCALE GENOMIC DNA]</scope>
    <source>
        <strain evidence="9 10">Py-F3</strain>
    </source>
</reference>
<evidence type="ECO:0000313" key="9">
    <source>
        <dbReference type="EMBL" id="KJF18825.1"/>
    </source>
</evidence>
<evidence type="ECO:0000256" key="4">
    <source>
        <dbReference type="ARBA" id="ARBA00022475"/>
    </source>
</evidence>
<name>A0A0D8HLE7_9ACTN</name>
<evidence type="ECO:0000256" key="1">
    <source>
        <dbReference type="ARBA" id="ARBA00004651"/>
    </source>
</evidence>
<comment type="caution">
    <text evidence="9">The sequence shown here is derived from an EMBL/GenBank/DDBJ whole genome shotgun (WGS) entry which is preliminary data.</text>
</comment>
<sequence length="367" mass="39279">MEFEIRSSRAEFMRRILLIDLIVVLTGLGIYLAIVLRGLLLDFLISGILAIVLEPIVRGLSKLRMRRSIAVVFVVFIGLTAISGLLYIFTKPLYQAGVTFVHELPTLVSQAQNGQGQFGLLIKQLHIESWVAQNTSRITSALTNFTGPVISATRTVLSGITGFITIALLAVFIMLEGPVIIRGVLGLLSKNTSTTVIRTIEASERAVAGYVFGNVATSTIAGIIVGVTLWLLGVPFVLLLALWVAVVDLLPLVGGLLAGVPTVAIAFLHSPIAGLVSLVVFIAYQQVENHILNPIIMAKAVKLNPLWVLISVLVGADLAGFLGALIGIPVAAMIQVVSAEVWKIIAPRYQARQSDTSQTDLGADFVD</sequence>
<keyword evidence="10" id="KW-1185">Reference proteome</keyword>
<comment type="similarity">
    <text evidence="2">Belongs to the autoinducer-2 exporter (AI-2E) (TC 2.A.86) family.</text>
</comment>
<gene>
    <name evidence="9" type="ORF">AXFE_02300</name>
</gene>
<dbReference type="GO" id="GO:0005886">
    <property type="term" value="C:plasma membrane"/>
    <property type="evidence" value="ECO:0007669"/>
    <property type="project" value="UniProtKB-SubCell"/>
</dbReference>
<evidence type="ECO:0000256" key="5">
    <source>
        <dbReference type="ARBA" id="ARBA00022692"/>
    </source>
</evidence>
<dbReference type="PRINTS" id="PR00173">
    <property type="entry name" value="EDTRNSPORT"/>
</dbReference>
<dbReference type="AlphaFoldDB" id="A0A0D8HLE7"/>
<dbReference type="Proteomes" id="UP000032360">
    <property type="component" value="Unassembled WGS sequence"/>
</dbReference>
<feature type="transmembrane region" description="Helical" evidence="8">
    <location>
        <begin position="265"/>
        <end position="287"/>
    </location>
</feature>
<feature type="transmembrane region" description="Helical" evidence="8">
    <location>
        <begin position="40"/>
        <end position="57"/>
    </location>
</feature>
<organism evidence="9 10">
    <name type="scientific">Acidithrix ferrooxidans</name>
    <dbReference type="NCBI Taxonomy" id="1280514"/>
    <lineage>
        <taxon>Bacteria</taxon>
        <taxon>Bacillati</taxon>
        <taxon>Actinomycetota</taxon>
        <taxon>Acidimicrobiia</taxon>
        <taxon>Acidimicrobiales</taxon>
        <taxon>Acidimicrobiaceae</taxon>
        <taxon>Acidithrix</taxon>
    </lineage>
</organism>
<dbReference type="EMBL" id="JXYS01000004">
    <property type="protein sequence ID" value="KJF18825.1"/>
    <property type="molecule type" value="Genomic_DNA"/>
</dbReference>
<feature type="transmembrane region" description="Helical" evidence="8">
    <location>
        <begin position="69"/>
        <end position="89"/>
    </location>
</feature>
<dbReference type="PANTHER" id="PTHR21716">
    <property type="entry name" value="TRANSMEMBRANE PROTEIN"/>
    <property type="match status" value="1"/>
</dbReference>
<feature type="transmembrane region" description="Helical" evidence="8">
    <location>
        <begin position="206"/>
        <end position="230"/>
    </location>
</feature>